<feature type="compositionally biased region" description="Basic and acidic residues" evidence="1">
    <location>
        <begin position="85"/>
        <end position="102"/>
    </location>
</feature>
<proteinExistence type="predicted"/>
<dbReference type="Proteomes" id="UP000299102">
    <property type="component" value="Unassembled WGS sequence"/>
</dbReference>
<protein>
    <submittedName>
        <fullName evidence="2">Uncharacterized protein</fullName>
    </submittedName>
</protein>
<keyword evidence="3" id="KW-1185">Reference proteome</keyword>
<evidence type="ECO:0000256" key="1">
    <source>
        <dbReference type="SAM" id="MobiDB-lite"/>
    </source>
</evidence>
<feature type="compositionally biased region" description="Low complexity" evidence="1">
    <location>
        <begin position="38"/>
        <end position="48"/>
    </location>
</feature>
<evidence type="ECO:0000313" key="3">
    <source>
        <dbReference type="Proteomes" id="UP000299102"/>
    </source>
</evidence>
<feature type="region of interest" description="Disordered" evidence="1">
    <location>
        <begin position="38"/>
        <end position="119"/>
    </location>
</feature>
<feature type="compositionally biased region" description="Polar residues" evidence="1">
    <location>
        <begin position="59"/>
        <end position="69"/>
    </location>
</feature>
<organism evidence="2 3">
    <name type="scientific">Eumeta variegata</name>
    <name type="common">Bagworm moth</name>
    <name type="synonym">Eumeta japonica</name>
    <dbReference type="NCBI Taxonomy" id="151549"/>
    <lineage>
        <taxon>Eukaryota</taxon>
        <taxon>Metazoa</taxon>
        <taxon>Ecdysozoa</taxon>
        <taxon>Arthropoda</taxon>
        <taxon>Hexapoda</taxon>
        <taxon>Insecta</taxon>
        <taxon>Pterygota</taxon>
        <taxon>Neoptera</taxon>
        <taxon>Endopterygota</taxon>
        <taxon>Lepidoptera</taxon>
        <taxon>Glossata</taxon>
        <taxon>Ditrysia</taxon>
        <taxon>Tineoidea</taxon>
        <taxon>Psychidae</taxon>
        <taxon>Oiketicinae</taxon>
        <taxon>Eumeta</taxon>
    </lineage>
</organism>
<dbReference type="AlphaFoldDB" id="A0A4C1SYM6"/>
<evidence type="ECO:0000313" key="2">
    <source>
        <dbReference type="EMBL" id="GBP06101.1"/>
    </source>
</evidence>
<name>A0A4C1SYM6_EUMVA</name>
<reference evidence="2 3" key="1">
    <citation type="journal article" date="2019" name="Commun. Biol.">
        <title>The bagworm genome reveals a unique fibroin gene that provides high tensile strength.</title>
        <authorList>
            <person name="Kono N."/>
            <person name="Nakamura H."/>
            <person name="Ohtoshi R."/>
            <person name="Tomita M."/>
            <person name="Numata K."/>
            <person name="Arakawa K."/>
        </authorList>
    </citation>
    <scope>NUCLEOTIDE SEQUENCE [LARGE SCALE GENOMIC DNA]</scope>
</reference>
<comment type="caution">
    <text evidence="2">The sequence shown here is derived from an EMBL/GenBank/DDBJ whole genome shotgun (WGS) entry which is preliminary data.</text>
</comment>
<gene>
    <name evidence="2" type="ORF">EVAR_3320_1</name>
</gene>
<accession>A0A4C1SYM6</accession>
<dbReference type="EMBL" id="BGZK01000020">
    <property type="protein sequence ID" value="GBP06101.1"/>
    <property type="molecule type" value="Genomic_DNA"/>
</dbReference>
<sequence>MNLGIHLRESHKCDKTDNAKNTLSLWYCYRSYPFYSGTPTTSTSLPGPAVTVEGDDGVSTDNSSGSPADSGNFKIWTLEMGPSPLDRRSRIPDEKTPGHEAINKSSVPHLHPQKGRERSANELISMYRFRIEFAMA</sequence>